<gene>
    <name evidence="3" type="ORF">CBF96_10640</name>
    <name evidence="4" type="ORF">CBG15_10830</name>
    <name evidence="2" type="ORF">LR3_09785</name>
</gene>
<dbReference type="AlphaFoldDB" id="A0A073JJU4"/>
<reference evidence="6 7" key="4">
    <citation type="submission" date="2017-09" db="EMBL/GenBank/DDBJ databases">
        <title>Tripartite evolution among Lactobacillus johnsonii, Lactobacillus taiwanensis, Lactobacillus reuteri and their rodent host.</title>
        <authorList>
            <person name="Wang T."/>
            <person name="Knowles S."/>
            <person name="Cheng C."/>
        </authorList>
    </citation>
    <scope>NUCLEOTIDE SEQUENCE [LARGE SCALE GENOMIC DNA]</scope>
    <source>
        <strain evidence="4 7">105n</strain>
        <strain evidence="3 6">114h</strain>
    </source>
</reference>
<evidence type="ECO:0000313" key="7">
    <source>
        <dbReference type="Proteomes" id="UP000216681"/>
    </source>
</evidence>
<dbReference type="Proteomes" id="UP000216681">
    <property type="component" value="Unassembled WGS sequence"/>
</dbReference>
<evidence type="ECO:0000313" key="4">
    <source>
        <dbReference type="EMBL" id="OYS91768.1"/>
    </source>
</evidence>
<dbReference type="RefSeq" id="WP_035152613.1">
    <property type="nucleotide sequence ID" value="NZ_JAJGTF010000152.1"/>
</dbReference>
<protein>
    <submittedName>
        <fullName evidence="2">Uncharacterized protein</fullName>
    </submittedName>
</protein>
<evidence type="ECO:0000313" key="6">
    <source>
        <dbReference type="Proteomes" id="UP000215747"/>
    </source>
</evidence>
<dbReference type="PATRIC" id="fig|1598.90.peg.2098"/>
<reference evidence="2 5" key="1">
    <citation type="submission" date="2014-06" db="EMBL/GenBank/DDBJ databases">
        <title>Genetic determinant of reutericyclin biosynthesis of Lactobacillus reuteri.</title>
        <authorList>
            <person name="Lin X."/>
            <person name="Duar R."/>
            <person name="Walter J."/>
            <person name="Gaenzle M."/>
        </authorList>
    </citation>
    <scope>NUCLEOTIDE SEQUENCE [LARGE SCALE GENOMIC DNA]</scope>
    <source>
        <strain evidence="2 5">LTH2584</strain>
    </source>
</reference>
<evidence type="ECO:0000313" key="2">
    <source>
        <dbReference type="EMBL" id="KEK13900.1"/>
    </source>
</evidence>
<accession>A0A073JJU4</accession>
<organism evidence="2 5">
    <name type="scientific">Limosilactobacillus reuteri</name>
    <name type="common">Lactobacillus reuteri</name>
    <dbReference type="NCBI Taxonomy" id="1598"/>
    <lineage>
        <taxon>Bacteria</taxon>
        <taxon>Bacillati</taxon>
        <taxon>Bacillota</taxon>
        <taxon>Bacilli</taxon>
        <taxon>Lactobacillales</taxon>
        <taxon>Lactobacillaceae</taxon>
        <taxon>Limosilactobacillus</taxon>
    </lineage>
</organism>
<reference evidence="3" key="3">
    <citation type="submission" date="2017-05" db="EMBL/GenBank/DDBJ databases">
        <authorList>
            <person name="Song R."/>
            <person name="Chenine A.L."/>
            <person name="Ruprecht R.M."/>
        </authorList>
    </citation>
    <scope>NUCLEOTIDE SEQUENCE [LARGE SCALE GENOMIC DNA]</scope>
    <source>
        <strain evidence="3">114h</strain>
    </source>
</reference>
<dbReference type="Proteomes" id="UP000215747">
    <property type="component" value="Unassembled WGS sequence"/>
</dbReference>
<evidence type="ECO:0000256" key="1">
    <source>
        <dbReference type="SAM" id="Phobius"/>
    </source>
</evidence>
<feature type="transmembrane region" description="Helical" evidence="1">
    <location>
        <begin position="85"/>
        <end position="106"/>
    </location>
</feature>
<reference evidence="6 7" key="2">
    <citation type="submission" date="2017-05" db="EMBL/GenBank/DDBJ databases">
        <authorList>
            <person name="Lin X.B."/>
            <person name="Stothard P."/>
            <person name="Tasseva G."/>
            <person name="Walter J."/>
        </authorList>
    </citation>
    <scope>NUCLEOTIDE SEQUENCE [LARGE SCALE GENOMIC DNA]</scope>
    <source>
        <strain evidence="4 7">105n</strain>
        <strain evidence="6">114h</strain>
    </source>
</reference>
<keyword evidence="1" id="KW-0812">Transmembrane</keyword>
<feature type="transmembrane region" description="Helical" evidence="1">
    <location>
        <begin position="30"/>
        <end position="49"/>
    </location>
</feature>
<keyword evidence="1" id="KW-0472">Membrane</keyword>
<dbReference type="Proteomes" id="UP000027731">
    <property type="component" value="Unassembled WGS sequence"/>
</dbReference>
<feature type="transmembrane region" description="Helical" evidence="1">
    <location>
        <begin position="55"/>
        <end position="73"/>
    </location>
</feature>
<feature type="transmembrane region" description="Helical" evidence="1">
    <location>
        <begin position="6"/>
        <end position="23"/>
    </location>
</feature>
<comment type="caution">
    <text evidence="2">The sequence shown here is derived from an EMBL/GenBank/DDBJ whole genome shotgun (WGS) entry which is preliminary data.</text>
</comment>
<dbReference type="EMBL" id="JOSX01000023">
    <property type="protein sequence ID" value="KEK13900.1"/>
    <property type="molecule type" value="Genomic_DNA"/>
</dbReference>
<evidence type="ECO:0000313" key="5">
    <source>
        <dbReference type="Proteomes" id="UP000027731"/>
    </source>
</evidence>
<sequence>MILNDIISILLFCVFAYLFNFNFHRDNYAYAIVMFIGMMVFYGDFYHHLPISWKLYILLIATFLWALFTIFMGRQALIKPAQRKHFSYATIIGIFAIIITFIFRLIL</sequence>
<keyword evidence="1" id="KW-1133">Transmembrane helix</keyword>
<dbReference type="EMBL" id="NGPL01000095">
    <property type="protein sequence ID" value="OYS66384.1"/>
    <property type="molecule type" value="Genomic_DNA"/>
</dbReference>
<dbReference type="EMBL" id="NGPX01000100">
    <property type="protein sequence ID" value="OYS91768.1"/>
    <property type="molecule type" value="Genomic_DNA"/>
</dbReference>
<evidence type="ECO:0000313" key="3">
    <source>
        <dbReference type="EMBL" id="OYS66384.1"/>
    </source>
</evidence>
<proteinExistence type="predicted"/>
<name>A0A073JJU4_LIMRT</name>